<gene>
    <name evidence="1" type="ORF">HWQ62_00466</name>
</gene>
<accession>A0A7M3UPB8</accession>
<evidence type="ECO:0000313" key="1">
    <source>
        <dbReference type="EMBL" id="QOI90597.1"/>
    </source>
</evidence>
<dbReference type="EMBL" id="MT663541">
    <property type="protein sequence ID" value="QOI90597.1"/>
    <property type="molecule type" value="Genomic_DNA"/>
</dbReference>
<organismHost>
    <name type="scientific">Pyramimonas plurioculata</name>
    <dbReference type="NCBI Taxonomy" id="36893"/>
</organismHost>
<name>A0A7M3UPB8_POV01</name>
<sequence>MVNANLYTAYFTDEVCDAIRNGATTFPNAWKEYVTYHRKIDSLKPNAACVMNEFQNVFDELTSELQMTPADFKRYLASVL</sequence>
<proteinExistence type="predicted"/>
<protein>
    <submittedName>
        <fullName evidence="1">Uncharacterized protein</fullName>
    </submittedName>
</protein>
<reference evidence="1" key="1">
    <citation type="submission" date="2020-06" db="EMBL/GenBank/DDBJ databases">
        <title>Lateral gene transfer of anion-conducting channel rhodopsins between green algae and giant viruses.</title>
        <authorList>
            <person name="Rozenberg A."/>
            <person name="Oppermann J."/>
            <person name="Wietek J."/>
            <person name="Fernandez Lahore R.G."/>
            <person name="Sandaa R.-A."/>
            <person name="Bratbak G."/>
            <person name="Hegemann P."/>
            <person name="Beja O."/>
        </authorList>
    </citation>
    <scope>NUCLEOTIDE SEQUENCE</scope>
    <source>
        <strain evidence="1">01B</strain>
    </source>
</reference>
<organism evidence="1">
    <name type="scientific">Pyramimonas orientalis virus</name>
    <name type="common">PoV01</name>
    <dbReference type="NCBI Taxonomy" id="455367"/>
    <lineage>
        <taxon>Viruses</taxon>
        <taxon>Varidnaviria</taxon>
        <taxon>Bamfordvirae</taxon>
        <taxon>Nucleocytoviricota</taxon>
        <taxon>Megaviricetes</taxon>
        <taxon>Imitervirales</taxon>
        <taxon>Allomimiviridae</taxon>
        <taxon>Heliosvirus</taxon>
        <taxon>Heliosvirus raunefjordenense</taxon>
    </lineage>
</organism>